<protein>
    <submittedName>
        <fullName evidence="2">Uncharacterized protein</fullName>
    </submittedName>
</protein>
<reference evidence="2 3" key="1">
    <citation type="journal article" date="2018" name="New Phytol.">
        <title>Phylogenomics of Endogonaceae and evolution of mycorrhizas within Mucoromycota.</title>
        <authorList>
            <person name="Chang Y."/>
            <person name="Desiro A."/>
            <person name="Na H."/>
            <person name="Sandor L."/>
            <person name="Lipzen A."/>
            <person name="Clum A."/>
            <person name="Barry K."/>
            <person name="Grigoriev I.V."/>
            <person name="Martin F.M."/>
            <person name="Stajich J.E."/>
            <person name="Smith M.E."/>
            <person name="Bonito G."/>
            <person name="Spatafora J.W."/>
        </authorList>
    </citation>
    <scope>NUCLEOTIDE SEQUENCE [LARGE SCALE GENOMIC DNA]</scope>
    <source>
        <strain evidence="2 3">AD002</strain>
    </source>
</reference>
<dbReference type="Proteomes" id="UP000274822">
    <property type="component" value="Unassembled WGS sequence"/>
</dbReference>
<sequence length="263" mass="28201">MPCRRLLLGAIGTPVSRMCSISELICINPNKSVPLWLFSASHPLHAFPFHSIASGPGKRHPKQIKKNNLAKRASALAALQASKPSPIVSGPSAFLDSLARPTPPTDPAVPPPQGSAWQYLLTAEEEQFLFMDTPLIVAELAADGSNSTVEREREKAGVVKRIVGLGNASAKAVGVWNVRRAVEYFGRKVGDTGNSEVQGGRHPYRPHPEPQQAPRATPQGSAQLPPAPLHGPPARERAPLPQAERPQPVLYVSEGTRARTEGC</sequence>
<organism evidence="2 3">
    <name type="scientific">Jimgerdemannia flammicorona</name>
    <dbReference type="NCBI Taxonomy" id="994334"/>
    <lineage>
        <taxon>Eukaryota</taxon>
        <taxon>Fungi</taxon>
        <taxon>Fungi incertae sedis</taxon>
        <taxon>Mucoromycota</taxon>
        <taxon>Mucoromycotina</taxon>
        <taxon>Endogonomycetes</taxon>
        <taxon>Endogonales</taxon>
        <taxon>Endogonaceae</taxon>
        <taxon>Jimgerdemannia</taxon>
    </lineage>
</organism>
<evidence type="ECO:0000313" key="3">
    <source>
        <dbReference type="Proteomes" id="UP000274822"/>
    </source>
</evidence>
<proteinExistence type="predicted"/>
<dbReference type="AlphaFoldDB" id="A0A433R075"/>
<gene>
    <name evidence="2" type="ORF">BC938DRAFT_471638</name>
</gene>
<evidence type="ECO:0000256" key="1">
    <source>
        <dbReference type="SAM" id="MobiDB-lite"/>
    </source>
</evidence>
<feature type="region of interest" description="Disordered" evidence="1">
    <location>
        <begin position="189"/>
        <end position="263"/>
    </location>
</feature>
<evidence type="ECO:0000313" key="2">
    <source>
        <dbReference type="EMBL" id="RUS35355.1"/>
    </source>
</evidence>
<name>A0A433R075_9FUNG</name>
<dbReference type="EMBL" id="RBNJ01000120">
    <property type="protein sequence ID" value="RUS35355.1"/>
    <property type="molecule type" value="Genomic_DNA"/>
</dbReference>
<comment type="caution">
    <text evidence="2">The sequence shown here is derived from an EMBL/GenBank/DDBJ whole genome shotgun (WGS) entry which is preliminary data.</text>
</comment>
<keyword evidence="3" id="KW-1185">Reference proteome</keyword>
<accession>A0A433R075</accession>